<keyword evidence="3" id="KW-1185">Reference proteome</keyword>
<feature type="signal peptide" evidence="1">
    <location>
        <begin position="1"/>
        <end position="16"/>
    </location>
</feature>
<name>A0A9P7U4R0_9HYPO</name>
<organism evidence="2 3">
    <name type="scientific">Claviceps aff. purpurea</name>
    <dbReference type="NCBI Taxonomy" id="1967640"/>
    <lineage>
        <taxon>Eukaryota</taxon>
        <taxon>Fungi</taxon>
        <taxon>Dikarya</taxon>
        <taxon>Ascomycota</taxon>
        <taxon>Pezizomycotina</taxon>
        <taxon>Sordariomycetes</taxon>
        <taxon>Hypocreomycetidae</taxon>
        <taxon>Hypocreales</taxon>
        <taxon>Clavicipitaceae</taxon>
        <taxon>Claviceps</taxon>
    </lineage>
</organism>
<sequence>MRSSLVLFGLAAFALADLNQNANEMRDVQDVDGSKVESDSPSRVLARAAACCSNYPNSNKCVSGHTHLFLLSKMKKEVNHVVPTTTIDELRGKVEKGSAVPSCYNYNTR</sequence>
<dbReference type="Proteomes" id="UP000707071">
    <property type="component" value="Unassembled WGS sequence"/>
</dbReference>
<gene>
    <name evidence="2" type="ORF">E4U09_004155</name>
</gene>
<protein>
    <submittedName>
        <fullName evidence="2">Uncharacterized protein</fullName>
    </submittedName>
</protein>
<comment type="caution">
    <text evidence="2">The sequence shown here is derived from an EMBL/GenBank/DDBJ whole genome shotgun (WGS) entry which is preliminary data.</text>
</comment>
<dbReference type="AlphaFoldDB" id="A0A9P7U4R0"/>
<keyword evidence="1" id="KW-0732">Signal</keyword>
<dbReference type="EMBL" id="SRRH01000330">
    <property type="protein sequence ID" value="KAG6291005.1"/>
    <property type="molecule type" value="Genomic_DNA"/>
</dbReference>
<proteinExistence type="predicted"/>
<reference evidence="2 3" key="1">
    <citation type="journal article" date="2020" name="bioRxiv">
        <title>Whole genome comparisons of ergot fungi reveals the divergence and evolution of species within the genus Claviceps are the result of varying mechanisms driving genome evolution and host range expansion.</title>
        <authorList>
            <person name="Wyka S.A."/>
            <person name="Mondo S.J."/>
            <person name="Liu M."/>
            <person name="Dettman J."/>
            <person name="Nalam V."/>
            <person name="Broders K.D."/>
        </authorList>
    </citation>
    <scope>NUCLEOTIDE SEQUENCE [LARGE SCALE GENOMIC DNA]</scope>
    <source>
        <strain evidence="2 3">Clav52</strain>
    </source>
</reference>
<accession>A0A9P7U4R0</accession>
<evidence type="ECO:0000313" key="2">
    <source>
        <dbReference type="EMBL" id="KAG6291005.1"/>
    </source>
</evidence>
<evidence type="ECO:0000313" key="3">
    <source>
        <dbReference type="Proteomes" id="UP000707071"/>
    </source>
</evidence>
<feature type="chain" id="PRO_5040465327" evidence="1">
    <location>
        <begin position="17"/>
        <end position="109"/>
    </location>
</feature>
<evidence type="ECO:0000256" key="1">
    <source>
        <dbReference type="SAM" id="SignalP"/>
    </source>
</evidence>